<evidence type="ECO:0000256" key="2">
    <source>
        <dbReference type="SAM" id="MobiDB-lite"/>
    </source>
</evidence>
<feature type="compositionally biased region" description="Low complexity" evidence="2">
    <location>
        <begin position="331"/>
        <end position="340"/>
    </location>
</feature>
<dbReference type="Proteomes" id="UP000002630">
    <property type="component" value="Unassembled WGS sequence"/>
</dbReference>
<evidence type="ECO:0000256" key="1">
    <source>
        <dbReference type="SAM" id="Coils"/>
    </source>
</evidence>
<name>D7FV02_ECTSI</name>
<proteinExistence type="predicted"/>
<dbReference type="OrthoDB" id="10607060at2759"/>
<feature type="region of interest" description="Disordered" evidence="2">
    <location>
        <begin position="255"/>
        <end position="281"/>
    </location>
</feature>
<dbReference type="AlphaFoldDB" id="D7FV02"/>
<sequence>MAINFDISMKAPPLNIDLTEDMMWGFHRYCDKFGGRKMNQAGLKALQCVPIAHAALAVKQGEDMKSDVRNAAMSKRMQEIAVPGWIKVCEAAIKDSQGELVFPHGWKDALYYTTLGTGENPRQTFMKNPKALFTKFKALKTEYTKGAQLWFDTHPESSTELNSGTQTTDALDDLSADMYRKATKGNAAKEDAAADIFFNTPRRSAEGVVVSGVTTTSPLPTPAADAAIAATTSTGAAAAADDDDDTSPQALARRAAEALRREMASPTASGSGSGANLGRPEGNEDIPDDYYYPYLLLACPWSSWSGNTPSEWKHLAASSGPRNRASKGDKGNSNGNDNSNEVVITDDNPIGSPRAMGLMNANGDAVSRRQYFANIKKEKEQVKKDAKEKENVALRNEALDTRKRGLAAMESANTHVGELSSNIKKMVQLQEESNLAARRKDKIEALERKLMLAISDPNMVKAQLNALLDEY</sequence>
<protein>
    <submittedName>
        <fullName evidence="3">Uncharacterized protein</fullName>
    </submittedName>
</protein>
<gene>
    <name evidence="3" type="ORF">Esi_0284_0036</name>
</gene>
<dbReference type="EMBL" id="FN649760">
    <property type="protein sequence ID" value="CBJ31808.1"/>
    <property type="molecule type" value="Genomic_DNA"/>
</dbReference>
<evidence type="ECO:0000313" key="4">
    <source>
        <dbReference type="Proteomes" id="UP000002630"/>
    </source>
</evidence>
<feature type="coiled-coil region" evidence="1">
    <location>
        <begin position="372"/>
        <end position="449"/>
    </location>
</feature>
<organism evidence="3 4">
    <name type="scientific">Ectocarpus siliculosus</name>
    <name type="common">Brown alga</name>
    <name type="synonym">Conferva siliculosa</name>
    <dbReference type="NCBI Taxonomy" id="2880"/>
    <lineage>
        <taxon>Eukaryota</taxon>
        <taxon>Sar</taxon>
        <taxon>Stramenopiles</taxon>
        <taxon>Ochrophyta</taxon>
        <taxon>PX clade</taxon>
        <taxon>Phaeophyceae</taxon>
        <taxon>Ectocarpales</taxon>
        <taxon>Ectocarpaceae</taxon>
        <taxon>Ectocarpus</taxon>
    </lineage>
</organism>
<accession>D7FV02</accession>
<keyword evidence="1" id="KW-0175">Coiled coil</keyword>
<keyword evidence="4" id="KW-1185">Reference proteome</keyword>
<feature type="region of interest" description="Disordered" evidence="2">
    <location>
        <begin position="308"/>
        <end position="342"/>
    </location>
</feature>
<evidence type="ECO:0000313" key="3">
    <source>
        <dbReference type="EMBL" id="CBJ31808.1"/>
    </source>
</evidence>
<dbReference type="InParanoid" id="D7FV02"/>
<reference evidence="3 4" key="1">
    <citation type="journal article" date="2010" name="Nature">
        <title>The Ectocarpus genome and the independent evolution of multicellularity in brown algae.</title>
        <authorList>
            <person name="Cock J.M."/>
            <person name="Sterck L."/>
            <person name="Rouze P."/>
            <person name="Scornet D."/>
            <person name="Allen A.E."/>
            <person name="Amoutzias G."/>
            <person name="Anthouard V."/>
            <person name="Artiguenave F."/>
            <person name="Aury J.M."/>
            <person name="Badger J.H."/>
            <person name="Beszteri B."/>
            <person name="Billiau K."/>
            <person name="Bonnet E."/>
            <person name="Bothwell J.H."/>
            <person name="Bowler C."/>
            <person name="Boyen C."/>
            <person name="Brownlee C."/>
            <person name="Carrano C.J."/>
            <person name="Charrier B."/>
            <person name="Cho G.Y."/>
            <person name="Coelho S.M."/>
            <person name="Collen J."/>
            <person name="Corre E."/>
            <person name="Da Silva C."/>
            <person name="Delage L."/>
            <person name="Delaroque N."/>
            <person name="Dittami S.M."/>
            <person name="Doulbeau S."/>
            <person name="Elias M."/>
            <person name="Farnham G."/>
            <person name="Gachon C.M."/>
            <person name="Gschloessl B."/>
            <person name="Heesch S."/>
            <person name="Jabbari K."/>
            <person name="Jubin C."/>
            <person name="Kawai H."/>
            <person name="Kimura K."/>
            <person name="Kloareg B."/>
            <person name="Kupper F.C."/>
            <person name="Lang D."/>
            <person name="Le Bail A."/>
            <person name="Leblanc C."/>
            <person name="Lerouge P."/>
            <person name="Lohr M."/>
            <person name="Lopez P.J."/>
            <person name="Martens C."/>
            <person name="Maumus F."/>
            <person name="Michel G."/>
            <person name="Miranda-Saavedra D."/>
            <person name="Morales J."/>
            <person name="Moreau H."/>
            <person name="Motomura T."/>
            <person name="Nagasato C."/>
            <person name="Napoli C.A."/>
            <person name="Nelson D.R."/>
            <person name="Nyvall-Collen P."/>
            <person name="Peters A.F."/>
            <person name="Pommier C."/>
            <person name="Potin P."/>
            <person name="Poulain J."/>
            <person name="Quesneville H."/>
            <person name="Read B."/>
            <person name="Rensing S.A."/>
            <person name="Ritter A."/>
            <person name="Rousvoal S."/>
            <person name="Samanta M."/>
            <person name="Samson G."/>
            <person name="Schroeder D.C."/>
            <person name="Segurens B."/>
            <person name="Strittmatter M."/>
            <person name="Tonon T."/>
            <person name="Tregear J.W."/>
            <person name="Valentin K."/>
            <person name="von Dassow P."/>
            <person name="Yamagishi T."/>
            <person name="Van de Peer Y."/>
            <person name="Wincker P."/>
        </authorList>
    </citation>
    <scope>NUCLEOTIDE SEQUENCE [LARGE SCALE GENOMIC DNA]</scope>
    <source>
        <strain evidence="4">Ec32 / CCAP1310/4</strain>
    </source>
</reference>